<comment type="similarity">
    <text evidence="1">Belongs to the amidase family.</text>
</comment>
<evidence type="ECO:0000256" key="2">
    <source>
        <dbReference type="SAM" id="MobiDB-lite"/>
    </source>
</evidence>
<dbReference type="PANTHER" id="PTHR11895">
    <property type="entry name" value="TRANSAMIDASE"/>
    <property type="match status" value="1"/>
</dbReference>
<dbReference type="InterPro" id="IPR000120">
    <property type="entry name" value="Amidase"/>
</dbReference>
<feature type="non-terminal residue" evidence="4">
    <location>
        <position position="1"/>
    </location>
</feature>
<evidence type="ECO:0000313" key="5">
    <source>
        <dbReference type="Proteomes" id="UP001550210"/>
    </source>
</evidence>
<dbReference type="PANTHER" id="PTHR11895:SF7">
    <property type="entry name" value="GLUTAMYL-TRNA(GLN) AMIDOTRANSFERASE SUBUNIT A, MITOCHONDRIAL"/>
    <property type="match status" value="1"/>
</dbReference>
<organism evidence="4 5">
    <name type="scientific">Streptomyces ossamyceticus</name>
    <dbReference type="NCBI Taxonomy" id="249581"/>
    <lineage>
        <taxon>Bacteria</taxon>
        <taxon>Bacillati</taxon>
        <taxon>Actinomycetota</taxon>
        <taxon>Actinomycetes</taxon>
        <taxon>Kitasatosporales</taxon>
        <taxon>Streptomycetaceae</taxon>
        <taxon>Streptomyces</taxon>
    </lineage>
</organism>
<dbReference type="Pfam" id="PF01425">
    <property type="entry name" value="Amidase"/>
    <property type="match status" value="1"/>
</dbReference>
<accession>A0ABV2UW78</accession>
<feature type="domain" description="Amidase" evidence="3">
    <location>
        <begin position="159"/>
        <end position="241"/>
    </location>
</feature>
<dbReference type="EMBL" id="JBEXPZ010000012">
    <property type="protein sequence ID" value="MET9845030.1"/>
    <property type="molecule type" value="Genomic_DNA"/>
</dbReference>
<dbReference type="InterPro" id="IPR023631">
    <property type="entry name" value="Amidase_dom"/>
</dbReference>
<evidence type="ECO:0000256" key="1">
    <source>
        <dbReference type="ARBA" id="ARBA00009199"/>
    </source>
</evidence>
<feature type="compositionally biased region" description="Low complexity" evidence="2">
    <location>
        <begin position="15"/>
        <end position="30"/>
    </location>
</feature>
<sequence>PGGGTPPAEGNPSRGGTPPTDGNPPTEGNPSNSDTPPADSTLPGGGTPPAEGNPSRGGTPPTDGNPPTEGNPSNDGIPPAPGTRFPLTAVWSADLGFAGPDPEPAAVAHAAALRLEDAGLLRLVPPARPVRLDDPAPAWLALRDSSASDAGAGRTAVDALRAGNDRRLDALFADADLLLTPATPNAPHGHEGPGDRYSTALTWAFNLSGHPALSLPAGFGSDGCPVGLQVVARHGEEDLLLDVARAAEAART</sequence>
<proteinExistence type="inferred from homology"/>
<evidence type="ECO:0000313" key="4">
    <source>
        <dbReference type="EMBL" id="MET9845030.1"/>
    </source>
</evidence>
<dbReference type="SUPFAM" id="SSF75304">
    <property type="entry name" value="Amidase signature (AS) enzymes"/>
    <property type="match status" value="1"/>
</dbReference>
<dbReference type="Proteomes" id="UP001550210">
    <property type="component" value="Unassembled WGS sequence"/>
</dbReference>
<keyword evidence="5" id="KW-1185">Reference proteome</keyword>
<protein>
    <submittedName>
        <fullName evidence="4">Amidase family protein</fullName>
    </submittedName>
</protein>
<gene>
    <name evidence="4" type="ORF">ABZZ21_10695</name>
</gene>
<reference evidence="4 5" key="1">
    <citation type="submission" date="2024-06" db="EMBL/GenBank/DDBJ databases">
        <title>The Natural Products Discovery Center: Release of the First 8490 Sequenced Strains for Exploring Actinobacteria Biosynthetic Diversity.</title>
        <authorList>
            <person name="Kalkreuter E."/>
            <person name="Kautsar S.A."/>
            <person name="Yang D."/>
            <person name="Bader C.D."/>
            <person name="Teijaro C.N."/>
            <person name="Fluegel L."/>
            <person name="Davis C.M."/>
            <person name="Simpson J.R."/>
            <person name="Lauterbach L."/>
            <person name="Steele A.D."/>
            <person name="Gui C."/>
            <person name="Meng S."/>
            <person name="Li G."/>
            <person name="Viehrig K."/>
            <person name="Ye F."/>
            <person name="Su P."/>
            <person name="Kiefer A.F."/>
            <person name="Nichols A."/>
            <person name="Cepeda A.J."/>
            <person name="Yan W."/>
            <person name="Fan B."/>
            <person name="Jiang Y."/>
            <person name="Adhikari A."/>
            <person name="Zheng C.-J."/>
            <person name="Schuster L."/>
            <person name="Cowan T.M."/>
            <person name="Smanski M.J."/>
            <person name="Chevrette M.G."/>
            <person name="De Carvalho L.P.S."/>
            <person name="Shen B."/>
        </authorList>
    </citation>
    <scope>NUCLEOTIDE SEQUENCE [LARGE SCALE GENOMIC DNA]</scope>
    <source>
        <strain evidence="4 5">NPDC006434</strain>
    </source>
</reference>
<evidence type="ECO:0000259" key="3">
    <source>
        <dbReference type="Pfam" id="PF01425"/>
    </source>
</evidence>
<dbReference type="Gene3D" id="3.90.1300.10">
    <property type="entry name" value="Amidase signature (AS) domain"/>
    <property type="match status" value="1"/>
</dbReference>
<dbReference type="RefSeq" id="WP_355395548.1">
    <property type="nucleotide sequence ID" value="NZ_JBEXPZ010000012.1"/>
</dbReference>
<feature type="region of interest" description="Disordered" evidence="2">
    <location>
        <begin position="1"/>
        <end position="85"/>
    </location>
</feature>
<feature type="compositionally biased region" description="Low complexity" evidence="2">
    <location>
        <begin position="57"/>
        <end position="72"/>
    </location>
</feature>
<name>A0ABV2UW78_9ACTN</name>
<dbReference type="InterPro" id="IPR036928">
    <property type="entry name" value="AS_sf"/>
</dbReference>
<comment type="caution">
    <text evidence="4">The sequence shown here is derived from an EMBL/GenBank/DDBJ whole genome shotgun (WGS) entry which is preliminary data.</text>
</comment>